<evidence type="ECO:0000256" key="1">
    <source>
        <dbReference type="SAM" id="Phobius"/>
    </source>
</evidence>
<keyword evidence="1" id="KW-0812">Transmembrane</keyword>
<reference evidence="2 3" key="1">
    <citation type="submission" date="2019-02" db="EMBL/GenBank/DDBJ databases">
        <title>Deep-cultivation of Planctomycetes and their phenomic and genomic characterization uncovers novel biology.</title>
        <authorList>
            <person name="Wiegand S."/>
            <person name="Jogler M."/>
            <person name="Boedeker C."/>
            <person name="Pinto D."/>
            <person name="Vollmers J."/>
            <person name="Rivas-Marin E."/>
            <person name="Kohn T."/>
            <person name="Peeters S.H."/>
            <person name="Heuer A."/>
            <person name="Rast P."/>
            <person name="Oberbeckmann S."/>
            <person name="Bunk B."/>
            <person name="Jeske O."/>
            <person name="Meyerdierks A."/>
            <person name="Storesund J.E."/>
            <person name="Kallscheuer N."/>
            <person name="Luecker S."/>
            <person name="Lage O.M."/>
            <person name="Pohl T."/>
            <person name="Merkel B.J."/>
            <person name="Hornburger P."/>
            <person name="Mueller R.-W."/>
            <person name="Bruemmer F."/>
            <person name="Labrenz M."/>
            <person name="Spormann A.M."/>
            <person name="Op Den Camp H."/>
            <person name="Overmann J."/>
            <person name="Amann R."/>
            <person name="Jetten M.S.M."/>
            <person name="Mascher T."/>
            <person name="Medema M.H."/>
            <person name="Devos D.P."/>
            <person name="Kaster A.-K."/>
            <person name="Ovreas L."/>
            <person name="Rohde M."/>
            <person name="Galperin M.Y."/>
            <person name="Jogler C."/>
        </authorList>
    </citation>
    <scope>NUCLEOTIDE SEQUENCE [LARGE SCALE GENOMIC DNA]</scope>
    <source>
        <strain evidence="2 3">Pla52o</strain>
    </source>
</reference>
<protein>
    <submittedName>
        <fullName evidence="2">Uncharacterized protein</fullName>
    </submittedName>
</protein>
<keyword evidence="1" id="KW-0472">Membrane</keyword>
<dbReference type="RefSeq" id="WP_146596654.1">
    <property type="nucleotide sequence ID" value="NZ_SJPT01000009.1"/>
</dbReference>
<comment type="caution">
    <text evidence="2">The sequence shown here is derived from an EMBL/GenBank/DDBJ whole genome shotgun (WGS) entry which is preliminary data.</text>
</comment>
<keyword evidence="1" id="KW-1133">Transmembrane helix</keyword>
<name>A0A5C6C7H9_9BACT</name>
<dbReference type="Proteomes" id="UP000316304">
    <property type="component" value="Unassembled WGS sequence"/>
</dbReference>
<gene>
    <name evidence="2" type="ORF">Pla52o_46320</name>
</gene>
<evidence type="ECO:0000313" key="3">
    <source>
        <dbReference type="Proteomes" id="UP000316304"/>
    </source>
</evidence>
<organism evidence="2 3">
    <name type="scientific">Novipirellula galeiformis</name>
    <dbReference type="NCBI Taxonomy" id="2528004"/>
    <lineage>
        <taxon>Bacteria</taxon>
        <taxon>Pseudomonadati</taxon>
        <taxon>Planctomycetota</taxon>
        <taxon>Planctomycetia</taxon>
        <taxon>Pirellulales</taxon>
        <taxon>Pirellulaceae</taxon>
        <taxon>Novipirellula</taxon>
    </lineage>
</organism>
<accession>A0A5C6C7H9</accession>
<dbReference type="OrthoDB" id="291470at2"/>
<dbReference type="AlphaFoldDB" id="A0A5C6C7H9"/>
<dbReference type="EMBL" id="SJPT01000009">
    <property type="protein sequence ID" value="TWU20118.1"/>
    <property type="molecule type" value="Genomic_DNA"/>
</dbReference>
<keyword evidence="3" id="KW-1185">Reference proteome</keyword>
<sequence length="67" mass="7446">MPKALCLISLVASILILVLFLADAVMGLIGMHEVAPLRSASMLMDFTFIVIGGIMIYLSWTTYREQR</sequence>
<proteinExistence type="predicted"/>
<evidence type="ECO:0000313" key="2">
    <source>
        <dbReference type="EMBL" id="TWU20118.1"/>
    </source>
</evidence>
<feature type="transmembrane region" description="Helical" evidence="1">
    <location>
        <begin position="43"/>
        <end position="63"/>
    </location>
</feature>